<dbReference type="Gene3D" id="3.80.30.20">
    <property type="entry name" value="tm_1862 like domain"/>
    <property type="match status" value="1"/>
</dbReference>
<name>A0A8T4KS33_9ARCH</name>
<dbReference type="InterPro" id="IPR023404">
    <property type="entry name" value="rSAM_horseshoe"/>
</dbReference>
<dbReference type="AlphaFoldDB" id="A0A8T4KS33"/>
<dbReference type="InterPro" id="IPR034466">
    <property type="entry name" value="Methyltransferase_Class_B"/>
</dbReference>
<accession>A0A8T4KS33</accession>
<dbReference type="EMBL" id="JAGVWD010000010">
    <property type="protein sequence ID" value="MBS3057151.1"/>
    <property type="molecule type" value="Genomic_DNA"/>
</dbReference>
<reference evidence="7" key="1">
    <citation type="submission" date="2021-03" db="EMBL/GenBank/DDBJ databases">
        <authorList>
            <person name="Jaffe A."/>
        </authorList>
    </citation>
    <scope>NUCLEOTIDE SEQUENCE</scope>
    <source>
        <strain evidence="7">RIFCSPHIGHO2_01_FULL_AR10_44_11</strain>
    </source>
</reference>
<dbReference type="PROSITE" id="PS51918">
    <property type="entry name" value="RADICAL_SAM"/>
    <property type="match status" value="1"/>
</dbReference>
<evidence type="ECO:0000256" key="2">
    <source>
        <dbReference type="ARBA" id="ARBA00022691"/>
    </source>
</evidence>
<evidence type="ECO:0000313" key="7">
    <source>
        <dbReference type="EMBL" id="MBS3057151.1"/>
    </source>
</evidence>
<dbReference type="PANTHER" id="PTHR43409:SF16">
    <property type="entry name" value="SLR0320 PROTEIN"/>
    <property type="match status" value="1"/>
</dbReference>
<dbReference type="PANTHER" id="PTHR43409">
    <property type="entry name" value="ANAEROBIC MAGNESIUM-PROTOPORPHYRIN IX MONOMETHYL ESTER CYCLASE-RELATED"/>
    <property type="match status" value="1"/>
</dbReference>
<evidence type="ECO:0000313" key="8">
    <source>
        <dbReference type="Proteomes" id="UP000677687"/>
    </source>
</evidence>
<dbReference type="GO" id="GO:0046872">
    <property type="term" value="F:metal ion binding"/>
    <property type="evidence" value="ECO:0007669"/>
    <property type="project" value="UniProtKB-KW"/>
</dbReference>
<evidence type="ECO:0000256" key="1">
    <source>
        <dbReference type="ARBA" id="ARBA00001966"/>
    </source>
</evidence>
<dbReference type="InterPro" id="IPR058240">
    <property type="entry name" value="rSAM_sf"/>
</dbReference>
<keyword evidence="5" id="KW-0411">Iron-sulfur</keyword>
<dbReference type="SUPFAM" id="SSF102114">
    <property type="entry name" value="Radical SAM enzymes"/>
    <property type="match status" value="1"/>
</dbReference>
<dbReference type="InterPro" id="IPR007197">
    <property type="entry name" value="rSAM"/>
</dbReference>
<dbReference type="CDD" id="cd01335">
    <property type="entry name" value="Radical_SAM"/>
    <property type="match status" value="1"/>
</dbReference>
<dbReference type="SFLD" id="SFLDS00029">
    <property type="entry name" value="Radical_SAM"/>
    <property type="match status" value="1"/>
</dbReference>
<gene>
    <name evidence="7" type="ORF">J4415_00815</name>
</gene>
<keyword evidence="3" id="KW-0479">Metal-binding</keyword>
<evidence type="ECO:0000256" key="4">
    <source>
        <dbReference type="ARBA" id="ARBA00023004"/>
    </source>
</evidence>
<dbReference type="Pfam" id="PF04055">
    <property type="entry name" value="Radical_SAM"/>
    <property type="match status" value="1"/>
</dbReference>
<dbReference type="GO" id="GO:0003824">
    <property type="term" value="F:catalytic activity"/>
    <property type="evidence" value="ECO:0007669"/>
    <property type="project" value="InterPro"/>
</dbReference>
<feature type="non-terminal residue" evidence="7">
    <location>
        <position position="1"/>
    </location>
</feature>
<dbReference type="SFLD" id="SFLDG01082">
    <property type="entry name" value="B12-binding_domain_containing"/>
    <property type="match status" value="1"/>
</dbReference>
<evidence type="ECO:0000259" key="6">
    <source>
        <dbReference type="PROSITE" id="PS51918"/>
    </source>
</evidence>
<evidence type="ECO:0000256" key="3">
    <source>
        <dbReference type="ARBA" id="ARBA00022723"/>
    </source>
</evidence>
<dbReference type="InterPro" id="IPR006638">
    <property type="entry name" value="Elp3/MiaA/NifB-like_rSAM"/>
</dbReference>
<reference evidence="7" key="2">
    <citation type="submission" date="2021-05" db="EMBL/GenBank/DDBJ databases">
        <title>Protein family content uncovers lineage relationships and bacterial pathway maintenance mechanisms in DPANN archaea.</title>
        <authorList>
            <person name="Castelle C.J."/>
            <person name="Meheust R."/>
            <person name="Jaffe A.L."/>
            <person name="Seitz K."/>
            <person name="Gong X."/>
            <person name="Baker B.J."/>
            <person name="Banfield J.F."/>
        </authorList>
    </citation>
    <scope>NUCLEOTIDE SEQUENCE</scope>
    <source>
        <strain evidence="7">RIFCSPHIGHO2_01_FULL_AR10_44_11</strain>
    </source>
</reference>
<organism evidence="7 8">
    <name type="scientific">Candidatus Iainarchaeum sp</name>
    <dbReference type="NCBI Taxonomy" id="3101447"/>
    <lineage>
        <taxon>Archaea</taxon>
        <taxon>Candidatus Iainarchaeota</taxon>
        <taxon>Candidatus Iainarchaeia</taxon>
        <taxon>Candidatus Iainarchaeales</taxon>
        <taxon>Candidatus Iainarchaeaceae</taxon>
        <taxon>Candidatus Iainarchaeum</taxon>
    </lineage>
</organism>
<comment type="caution">
    <text evidence="7">The sequence shown here is derived from an EMBL/GenBank/DDBJ whole genome shotgun (WGS) entry which is preliminary data.</text>
</comment>
<dbReference type="InterPro" id="IPR051198">
    <property type="entry name" value="BchE-like"/>
</dbReference>
<sequence>AGVKGIAWHKNSRLAKTPARPYIKDLDLLPFPAFDKIDMNFYTKPDFYCIRGIPIAGFYTYTSRGCPYRCRFCVNKNIFGRMLRFRSPKLVGEEVQILKDKYKIDGLYVYDDTFTVNKEHVLSICREFRERKLDLIWACETRVHLVYEDLMREMKKSGCIQIDFGVESGSQEVLDRLQKDITVEQIKNAFRICKKTGIRTFANFMLNTPEETEDDVQKTISLARELNATVSIFNITTPFPGTDIYDDIGGVPQEDYDKMGPNPSGYETWLDVIERKYRFAKHKIPFSKLIDDLSKEFPNVHELSFKNPKHLAHLWNNLSFILSPQYLRTMLKSGRKMQYVNWIISLKKVLQAQQFIRTETARIEEGDSE</sequence>
<dbReference type="GO" id="GO:0005829">
    <property type="term" value="C:cytosol"/>
    <property type="evidence" value="ECO:0007669"/>
    <property type="project" value="TreeGrafter"/>
</dbReference>
<protein>
    <submittedName>
        <fullName evidence="7">Radical SAM protein</fullName>
    </submittedName>
</protein>
<evidence type="ECO:0000256" key="5">
    <source>
        <dbReference type="ARBA" id="ARBA00023014"/>
    </source>
</evidence>
<dbReference type="SFLD" id="SFLDG01123">
    <property type="entry name" value="methyltransferase_(Class_B)"/>
    <property type="match status" value="1"/>
</dbReference>
<dbReference type="Proteomes" id="UP000677687">
    <property type="component" value="Unassembled WGS sequence"/>
</dbReference>
<proteinExistence type="predicted"/>
<dbReference type="SMART" id="SM00729">
    <property type="entry name" value="Elp3"/>
    <property type="match status" value="1"/>
</dbReference>
<comment type="cofactor">
    <cofactor evidence="1">
        <name>[4Fe-4S] cluster</name>
        <dbReference type="ChEBI" id="CHEBI:49883"/>
    </cofactor>
</comment>
<keyword evidence="2" id="KW-0949">S-adenosyl-L-methionine</keyword>
<feature type="domain" description="Radical SAM core" evidence="6">
    <location>
        <begin position="52"/>
        <end position="280"/>
    </location>
</feature>
<dbReference type="GO" id="GO:0051539">
    <property type="term" value="F:4 iron, 4 sulfur cluster binding"/>
    <property type="evidence" value="ECO:0007669"/>
    <property type="project" value="UniProtKB-KW"/>
</dbReference>
<keyword evidence="4" id="KW-0408">Iron</keyword>